<dbReference type="PANTHER" id="PTHR46102">
    <property type="entry name" value="AXIN"/>
    <property type="match status" value="1"/>
</dbReference>
<feature type="domain" description="DIX" evidence="4">
    <location>
        <begin position="334"/>
        <end position="416"/>
    </location>
</feature>
<dbReference type="GO" id="GO:0008013">
    <property type="term" value="F:beta-catenin binding"/>
    <property type="evidence" value="ECO:0007669"/>
    <property type="project" value="TreeGrafter"/>
</dbReference>
<dbReference type="GO" id="GO:0016055">
    <property type="term" value="P:Wnt signaling pathway"/>
    <property type="evidence" value="ECO:0007669"/>
    <property type="project" value="UniProtKB-KW"/>
</dbReference>
<dbReference type="GO" id="GO:0060090">
    <property type="term" value="F:molecular adaptor activity"/>
    <property type="evidence" value="ECO:0007669"/>
    <property type="project" value="TreeGrafter"/>
</dbReference>
<evidence type="ECO:0000256" key="2">
    <source>
        <dbReference type="PROSITE-ProRule" id="PRU00069"/>
    </source>
</evidence>
<dbReference type="GO" id="GO:0019901">
    <property type="term" value="F:protein kinase binding"/>
    <property type="evidence" value="ECO:0007669"/>
    <property type="project" value="TreeGrafter"/>
</dbReference>
<dbReference type="GO" id="GO:0048468">
    <property type="term" value="P:cell development"/>
    <property type="evidence" value="ECO:0007669"/>
    <property type="project" value="TreeGrafter"/>
</dbReference>
<feature type="compositionally biased region" description="Basic and acidic residues" evidence="3">
    <location>
        <begin position="312"/>
        <end position="321"/>
    </location>
</feature>
<dbReference type="GO" id="GO:0070602">
    <property type="term" value="P:regulation of centromeric sister chromatid cohesion"/>
    <property type="evidence" value="ECO:0007669"/>
    <property type="project" value="TreeGrafter"/>
</dbReference>
<evidence type="ECO:0000256" key="3">
    <source>
        <dbReference type="SAM" id="MobiDB-lite"/>
    </source>
</evidence>
<feature type="region of interest" description="Disordered" evidence="3">
    <location>
        <begin position="230"/>
        <end position="262"/>
    </location>
</feature>
<dbReference type="Pfam" id="PF00778">
    <property type="entry name" value="DIX"/>
    <property type="match status" value="1"/>
</dbReference>
<dbReference type="Proteomes" id="UP001044222">
    <property type="component" value="Chromosome 17"/>
</dbReference>
<dbReference type="InterPro" id="IPR001158">
    <property type="entry name" value="DIX"/>
</dbReference>
<feature type="region of interest" description="Disordered" evidence="3">
    <location>
        <begin position="159"/>
        <end position="217"/>
    </location>
</feature>
<comment type="caution">
    <text evidence="5">The sequence shown here is derived from an EMBL/GenBank/DDBJ whole genome shotgun (WGS) entry which is preliminary data.</text>
</comment>
<dbReference type="InterPro" id="IPR038207">
    <property type="entry name" value="DIX_dom_sf"/>
</dbReference>
<dbReference type="SUPFAM" id="SSF54236">
    <property type="entry name" value="Ubiquitin-like"/>
    <property type="match status" value="1"/>
</dbReference>
<dbReference type="GO" id="GO:0030877">
    <property type="term" value="C:beta-catenin destruction complex"/>
    <property type="evidence" value="ECO:0007669"/>
    <property type="project" value="TreeGrafter"/>
</dbReference>
<dbReference type="GO" id="GO:0032436">
    <property type="term" value="P:positive regulation of proteasomal ubiquitin-dependent protein catabolic process"/>
    <property type="evidence" value="ECO:0007669"/>
    <property type="project" value="TreeGrafter"/>
</dbReference>
<dbReference type="PROSITE" id="PS50841">
    <property type="entry name" value="DIX"/>
    <property type="match status" value="1"/>
</dbReference>
<dbReference type="FunFam" id="2.40.240.130:FF:000002">
    <property type="entry name" value="Axin 1"/>
    <property type="match status" value="1"/>
</dbReference>
<dbReference type="GO" id="GO:0090090">
    <property type="term" value="P:negative regulation of canonical Wnt signaling pathway"/>
    <property type="evidence" value="ECO:0007669"/>
    <property type="project" value="InterPro"/>
</dbReference>
<dbReference type="InterPro" id="IPR029071">
    <property type="entry name" value="Ubiquitin-like_domsf"/>
</dbReference>
<gene>
    <name evidence="5" type="ORF">ANANG_G00295870</name>
</gene>
<feature type="region of interest" description="Disordered" evidence="3">
    <location>
        <begin position="275"/>
        <end position="324"/>
    </location>
</feature>
<feature type="compositionally biased region" description="Low complexity" evidence="3">
    <location>
        <begin position="299"/>
        <end position="311"/>
    </location>
</feature>
<feature type="compositionally biased region" description="Gly residues" evidence="3">
    <location>
        <begin position="159"/>
        <end position="171"/>
    </location>
</feature>
<dbReference type="Gene3D" id="2.40.240.130">
    <property type="match status" value="1"/>
</dbReference>
<dbReference type="PANTHER" id="PTHR46102:SF1">
    <property type="entry name" value="AXIN-2"/>
    <property type="match status" value="1"/>
</dbReference>
<evidence type="ECO:0000256" key="1">
    <source>
        <dbReference type="ARBA" id="ARBA00022687"/>
    </source>
</evidence>
<keyword evidence="6" id="KW-1185">Reference proteome</keyword>
<name>A0A9D3LLT5_ANGAN</name>
<proteinExistence type="predicted"/>
<evidence type="ECO:0000313" key="5">
    <source>
        <dbReference type="EMBL" id="KAG5832879.1"/>
    </source>
</evidence>
<feature type="region of interest" description="Disordered" evidence="3">
    <location>
        <begin position="1"/>
        <end position="22"/>
    </location>
</feature>
<keyword evidence="1 2" id="KW-0879">Wnt signaling pathway</keyword>
<organism evidence="5 6">
    <name type="scientific">Anguilla anguilla</name>
    <name type="common">European freshwater eel</name>
    <name type="synonym">Muraena anguilla</name>
    <dbReference type="NCBI Taxonomy" id="7936"/>
    <lineage>
        <taxon>Eukaryota</taxon>
        <taxon>Metazoa</taxon>
        <taxon>Chordata</taxon>
        <taxon>Craniata</taxon>
        <taxon>Vertebrata</taxon>
        <taxon>Euteleostomi</taxon>
        <taxon>Actinopterygii</taxon>
        <taxon>Neopterygii</taxon>
        <taxon>Teleostei</taxon>
        <taxon>Anguilliformes</taxon>
        <taxon>Anguillidae</taxon>
        <taxon>Anguilla</taxon>
    </lineage>
</organism>
<dbReference type="GO" id="GO:0070411">
    <property type="term" value="F:I-SMAD binding"/>
    <property type="evidence" value="ECO:0007669"/>
    <property type="project" value="TreeGrafter"/>
</dbReference>
<dbReference type="InterPro" id="IPR043581">
    <property type="entry name" value="Axin-like"/>
</dbReference>
<dbReference type="SMART" id="SM00021">
    <property type="entry name" value="DAX"/>
    <property type="match status" value="1"/>
</dbReference>
<evidence type="ECO:0000259" key="4">
    <source>
        <dbReference type="PROSITE" id="PS50841"/>
    </source>
</evidence>
<sequence length="416" mass="45039">MGSVWVESKDGRSQDSWEGLGRAGSGKVALYRQQRGRGGRGLGAQGAASSPVLRPGSFPLPACGAGGASGVYLPKQATRHVHHHYIHHRAGPRTQEQVEAEAARRVQSLCLPAVAPGDYCAFPRCRSHGNEPCCSPGETPTSDRRSCSLSKRVCKAGEGGAQLNGEGGRGGVAPLQLPADSTDRSQNVWQWILDSDRQSKHKPHSAQGPKKGCSVDPSCRTSLGRVFTWGGVEARPQRPRPRASAQPALHPGPGHAPLSPPNTLAQLEEACRRLEEVSKPPKQRHSTSSLQRDRPHFSAPPNGNAPSAPAAHVDEPKEPKKAAGCQAASLPGAGAELVVTYFFCGEEIPYRRMMKAHCLTLGHFKEQLQRKGSYRYYFKKASDEFECGAVFEEVWDDRAVLPMFEGRILGKVERME</sequence>
<dbReference type="EMBL" id="JAFIRN010000017">
    <property type="protein sequence ID" value="KAG5832879.1"/>
    <property type="molecule type" value="Genomic_DNA"/>
</dbReference>
<accession>A0A9D3LLT5</accession>
<dbReference type="GO" id="GO:0005634">
    <property type="term" value="C:nucleus"/>
    <property type="evidence" value="ECO:0007669"/>
    <property type="project" value="TreeGrafter"/>
</dbReference>
<evidence type="ECO:0000313" key="6">
    <source>
        <dbReference type="Proteomes" id="UP001044222"/>
    </source>
</evidence>
<dbReference type="GO" id="GO:0031625">
    <property type="term" value="F:ubiquitin protein ligase binding"/>
    <property type="evidence" value="ECO:0007669"/>
    <property type="project" value="TreeGrafter"/>
</dbReference>
<protein>
    <recommendedName>
        <fullName evidence="4">DIX domain-containing protein</fullName>
    </recommendedName>
</protein>
<dbReference type="GO" id="GO:0005886">
    <property type="term" value="C:plasma membrane"/>
    <property type="evidence" value="ECO:0007669"/>
    <property type="project" value="TreeGrafter"/>
</dbReference>
<dbReference type="AlphaFoldDB" id="A0A9D3LLT5"/>
<reference evidence="5" key="1">
    <citation type="submission" date="2021-01" db="EMBL/GenBank/DDBJ databases">
        <title>A chromosome-scale assembly of European eel, Anguilla anguilla.</title>
        <authorList>
            <person name="Henkel C."/>
            <person name="Jong-Raadsen S.A."/>
            <person name="Dufour S."/>
            <person name="Weltzien F.-A."/>
            <person name="Palstra A.P."/>
            <person name="Pelster B."/>
            <person name="Spaink H.P."/>
            <person name="Van Den Thillart G.E."/>
            <person name="Jansen H."/>
            <person name="Zahm M."/>
            <person name="Klopp C."/>
            <person name="Cedric C."/>
            <person name="Louis A."/>
            <person name="Berthelot C."/>
            <person name="Parey E."/>
            <person name="Roest Crollius H."/>
            <person name="Montfort J."/>
            <person name="Robinson-Rechavi M."/>
            <person name="Bucao C."/>
            <person name="Bouchez O."/>
            <person name="Gislard M."/>
            <person name="Lluch J."/>
            <person name="Milhes M."/>
            <person name="Lampietro C."/>
            <person name="Lopez Roques C."/>
            <person name="Donnadieu C."/>
            <person name="Braasch I."/>
            <person name="Desvignes T."/>
            <person name="Postlethwait J."/>
            <person name="Bobe J."/>
            <person name="Guiguen Y."/>
            <person name="Dirks R."/>
        </authorList>
    </citation>
    <scope>NUCLEOTIDE SEQUENCE</scope>
    <source>
        <strain evidence="5">Tag_6206</strain>
        <tissue evidence="5">Liver</tissue>
    </source>
</reference>